<dbReference type="Proteomes" id="UP000001239">
    <property type="component" value="Segment"/>
</dbReference>
<dbReference type="RefSeq" id="YP_418182.1">
    <property type="nucleotide sequence ID" value="NC_007623.1"/>
</dbReference>
<dbReference type="EMBL" id="AJ697969">
    <property type="protein sequence ID" value="CAG27243.1"/>
    <property type="molecule type" value="Genomic_DNA"/>
</dbReference>
<evidence type="ECO:0000256" key="2">
    <source>
        <dbReference type="SAM" id="Phobius"/>
    </source>
</evidence>
<dbReference type="GeneID" id="5176689"/>
<reference evidence="3 4" key="4">
    <citation type="journal article" date="2005" name="J. Mol. Biol.">
        <title>Genome comparison of Pseudomonas aeruginosa large phages.</title>
        <authorList>
            <person name="Hertveldt K."/>
            <person name="Lavigne R."/>
            <person name="Pleteneva E."/>
            <person name="Sernova N."/>
            <person name="Kurochkina L."/>
            <person name="Korchevskii R."/>
            <person name="Robben J."/>
            <person name="Mesyanzhinov V."/>
            <person name="Krylov V.N."/>
            <person name="Volckaert G."/>
        </authorList>
    </citation>
    <scope>NUCLEOTIDE SEQUENCE</scope>
</reference>
<feature type="transmembrane region" description="Helical" evidence="2">
    <location>
        <begin position="157"/>
        <end position="181"/>
    </location>
</feature>
<organism evidence="3 4">
    <name type="scientific">Pseudomonas phage EL</name>
    <dbReference type="NCBI Taxonomy" id="273133"/>
    <lineage>
        <taxon>Viruses</taxon>
        <taxon>Duplodnaviria</taxon>
        <taxon>Heunggongvirae</taxon>
        <taxon>Uroviricota</taxon>
        <taxon>Caudoviricetes</taxon>
        <taxon>Chimalliviridae</taxon>
        <taxon>Elvirus</taxon>
        <taxon>Elvirus EL</taxon>
    </lineage>
</organism>
<name>Q2Z0T2_9CAUD</name>
<protein>
    <submittedName>
        <fullName evidence="3">Uncharacterized protein</fullName>
    </submittedName>
</protein>
<proteinExistence type="predicted"/>
<feature type="region of interest" description="Disordered" evidence="1">
    <location>
        <begin position="1"/>
        <end position="53"/>
    </location>
</feature>
<reference evidence="3 4" key="2">
    <citation type="journal article" date="2003" name="Res. Microbiol.">
        <title>Myoviridae bacteriophages of Pseudomonas aeruginosa: a long and complex evolutionary pathway.</title>
        <authorList>
            <person name="Krylov V.N."/>
            <person name="Pleteneva E.A."/>
            <person name="Bourkalsteva M.V."/>
            <person name="Shaburova O.V."/>
            <person name="Volckaert G."/>
            <person name="Sykilinda N.N."/>
            <person name="Kurochkina L.P."/>
            <person name="Mesyanzhinov V.V."/>
        </authorList>
    </citation>
    <scope>NUCLEOTIDE SEQUENCE [LARGE SCALE GENOMIC DNA]</scope>
</reference>
<keyword evidence="2" id="KW-0472">Membrane</keyword>
<accession>Q2Z0T2</accession>
<dbReference type="KEGG" id="vg:5176689"/>
<reference evidence="3 4" key="1">
    <citation type="journal article" date="2002" name="Genetika">
        <title>Phenogenetic characterization of a group of giant Phi KZ-like bacteriophages of Pseudomonas aeruginosa].</title>
        <authorList>
            <person name="Burkal'tseva M.V."/>
            <person name="Krylov V.N."/>
            <person name="Pleteneva E.A."/>
            <person name="Shaburova O.V."/>
            <person name="Krylov S.V."/>
            <person name="Volckaert G."/>
            <person name="Sykilinda N.N."/>
            <person name="Kurochkina L.P."/>
            <person name="Mesyanzhinov V.V."/>
        </authorList>
    </citation>
    <scope>NUCLEOTIDE SEQUENCE [LARGE SCALE GENOMIC DNA]</scope>
</reference>
<evidence type="ECO:0000256" key="1">
    <source>
        <dbReference type="SAM" id="MobiDB-lite"/>
    </source>
</evidence>
<keyword evidence="2" id="KW-0812">Transmembrane</keyword>
<sequence length="294" mass="33531">MPKNENNPDKQGLTSISDEDLDKALNELDNAGEDVTPVSEETTTRHPGTSDILNRYSHPALQPKKGTPEYIEWKAALKQKEDRLVESLKTSVTQEHEENVLKGNTLGTKPKTKQVEGLLEMVVRKKAELTQEDTVDAAERALAALKRVREYNRKKRIRLWCIVVGLLVVVGSGLYGGWMFVQKQMLTGHYTVVAECKVPYGDFEITGKRYYRYAYQSILGYHLVDEGTVEEVTEVKLPGDKIIILGFDASKGNWWRMNYDRGEFGTVKLKPTDKYWFVGEKDRTTLVPYHSFCH</sequence>
<keyword evidence="4" id="KW-1185">Reference proteome</keyword>
<reference evidence="3 4" key="3">
    <citation type="journal article" date="2004" name="Bioinformatics">
        <title>PHIRE, a deterministic approach to reveal regulatory elements in bacteriophage genomes.</title>
        <authorList>
            <person name="Lavigne R."/>
            <person name="Sun W.D."/>
            <person name="Volckaert G."/>
        </authorList>
    </citation>
    <scope>NUCLEOTIDE SEQUENCE [LARGE SCALE GENOMIC DNA]</scope>
</reference>
<evidence type="ECO:0000313" key="3">
    <source>
        <dbReference type="EMBL" id="CAG27243.1"/>
    </source>
</evidence>
<evidence type="ECO:0000313" key="4">
    <source>
        <dbReference type="Proteomes" id="UP000001239"/>
    </source>
</evidence>
<keyword evidence="2" id="KW-1133">Transmembrane helix</keyword>